<dbReference type="GO" id="GO:0005886">
    <property type="term" value="C:plasma membrane"/>
    <property type="evidence" value="ECO:0007669"/>
    <property type="project" value="TreeGrafter"/>
</dbReference>
<dbReference type="PANTHER" id="PTHR13335:SF1">
    <property type="entry name" value="TARGET OF RAPAMYCIN COMPLEX 2 SUBUNIT MAPKAP1"/>
    <property type="match status" value="1"/>
</dbReference>
<dbReference type="InterPro" id="IPR031567">
    <property type="entry name" value="CRIM_dom"/>
</dbReference>
<dbReference type="GO" id="GO:0005737">
    <property type="term" value="C:cytoplasm"/>
    <property type="evidence" value="ECO:0007669"/>
    <property type="project" value="TreeGrafter"/>
</dbReference>
<dbReference type="Gene3D" id="2.30.29.30">
    <property type="entry name" value="Pleckstrin-homology domain (PH domain)/Phosphotyrosine-binding domain (PTB)"/>
    <property type="match status" value="1"/>
</dbReference>
<dbReference type="Pfam" id="PF16978">
    <property type="entry name" value="CRIM"/>
    <property type="match status" value="1"/>
</dbReference>
<name>A0A9J6BYY9_POLVA</name>
<evidence type="ECO:0000313" key="6">
    <source>
        <dbReference type="Proteomes" id="UP001107558"/>
    </source>
</evidence>
<organism evidence="5 6">
    <name type="scientific">Polypedilum vanderplanki</name>
    <name type="common">Sleeping chironomid midge</name>
    <dbReference type="NCBI Taxonomy" id="319348"/>
    <lineage>
        <taxon>Eukaryota</taxon>
        <taxon>Metazoa</taxon>
        <taxon>Ecdysozoa</taxon>
        <taxon>Arthropoda</taxon>
        <taxon>Hexapoda</taxon>
        <taxon>Insecta</taxon>
        <taxon>Pterygota</taxon>
        <taxon>Neoptera</taxon>
        <taxon>Endopterygota</taxon>
        <taxon>Diptera</taxon>
        <taxon>Nematocera</taxon>
        <taxon>Chironomoidea</taxon>
        <taxon>Chironomidae</taxon>
        <taxon>Chironominae</taxon>
        <taxon>Polypedilum</taxon>
        <taxon>Polypedilum</taxon>
    </lineage>
</organism>
<dbReference type="GO" id="GO:0005546">
    <property type="term" value="F:phosphatidylinositol-4,5-bisphosphate binding"/>
    <property type="evidence" value="ECO:0007669"/>
    <property type="project" value="TreeGrafter"/>
</dbReference>
<dbReference type="PANTHER" id="PTHR13335">
    <property type="entry name" value="TARGET OF RAPAMYCIN COMPLEX 2 SUBUNIT MAPKAP1"/>
    <property type="match status" value="1"/>
</dbReference>
<comment type="similarity">
    <text evidence="1">Belongs to the SIN1 family.</text>
</comment>
<proteinExistence type="inferred from homology"/>
<dbReference type="EMBL" id="JADBJN010000002">
    <property type="protein sequence ID" value="KAG5675063.1"/>
    <property type="molecule type" value="Genomic_DNA"/>
</dbReference>
<evidence type="ECO:0000259" key="3">
    <source>
        <dbReference type="Pfam" id="PF16978"/>
    </source>
</evidence>
<reference evidence="5" key="1">
    <citation type="submission" date="2021-03" db="EMBL/GenBank/DDBJ databases">
        <title>Chromosome level genome of the anhydrobiotic midge Polypedilum vanderplanki.</title>
        <authorList>
            <person name="Yoshida Y."/>
            <person name="Kikawada T."/>
            <person name="Gusev O."/>
        </authorList>
    </citation>
    <scope>NUCLEOTIDE SEQUENCE</scope>
    <source>
        <strain evidence="5">NIAS01</strain>
        <tissue evidence="5">Whole body or cell culture</tissue>
    </source>
</reference>
<dbReference type="GO" id="GO:0031932">
    <property type="term" value="C:TORC2 complex"/>
    <property type="evidence" value="ECO:0007669"/>
    <property type="project" value="InterPro"/>
</dbReference>
<feature type="domain" description="Sin1 N-terminal" evidence="2">
    <location>
        <begin position="18"/>
        <end position="146"/>
    </location>
</feature>
<dbReference type="AlphaFoldDB" id="A0A9J6BYY9"/>
<evidence type="ECO:0000259" key="4">
    <source>
        <dbReference type="Pfam" id="PF16979"/>
    </source>
</evidence>
<dbReference type="InterPro" id="IPR031313">
    <property type="entry name" value="Sin1_PH_dom"/>
</dbReference>
<sequence length="499" mass="57173">MATFNNKHWLLCHIRNSFISTDDTGISELVMSSDNLAKNLANSYANASTSGSSSMPTNDEISFYVYPDLINNNDEDEEDLLSNSFDINFTQEFAFRFRTNTAAKLEKISEMKKKQSQIKVVKIDDTVIKLNQEAGDDSELFVRKDLSKISLQSDTVKSKLTQQLETLPKIKLNKYREYSVFDGSSYPNNESKTIKVFITPIKDLRDYPLKCCVHSTAKIEEFIGYILFKCTNLNPEYADQLEEVKNYGLFISDETGEPDLDFPALDLKEQVSKYQFNILALSKRIIPPYFQNRTLSVNSDTTTTIINNLPVNRQASIETNRSIASAHIRQNELAMNVHDSMVDAPIYRAFRVLLVTKKHFKTEVQLGISAEKIEIDPLQQKSSNYFFKSKSSHYSMDAIAFCEITKRKSSRFEFRIAYNPLYYDPLSFAPSTSFAESTTSYSSYTLKINTFESDPSTAEEIVLKINNILLLRSGSVRKEYLSRHEKIKKSFIQKKKFPI</sequence>
<dbReference type="InterPro" id="IPR008828">
    <property type="entry name" value="Sin1/Avo1"/>
</dbReference>
<protein>
    <recommendedName>
        <fullName evidence="7">Target of rapamycin complex 2 subunit MAPKAP1</fullName>
    </recommendedName>
</protein>
<feature type="domain" description="SIN1-type PH" evidence="4">
    <location>
        <begin position="346"/>
        <end position="469"/>
    </location>
</feature>
<evidence type="ECO:0000313" key="5">
    <source>
        <dbReference type="EMBL" id="KAG5675063.1"/>
    </source>
</evidence>
<evidence type="ECO:0000259" key="2">
    <source>
        <dbReference type="Pfam" id="PF05422"/>
    </source>
</evidence>
<dbReference type="Pfam" id="PF05422">
    <property type="entry name" value="SIN1"/>
    <property type="match status" value="1"/>
</dbReference>
<feature type="domain" description="CRIM" evidence="3">
    <location>
        <begin position="157"/>
        <end position="284"/>
    </location>
</feature>
<dbReference type="InterPro" id="IPR011993">
    <property type="entry name" value="PH-like_dom_sf"/>
</dbReference>
<comment type="caution">
    <text evidence="5">The sequence shown here is derived from an EMBL/GenBank/DDBJ whole genome shotgun (WGS) entry which is preliminary data.</text>
</comment>
<keyword evidence="6" id="KW-1185">Reference proteome</keyword>
<evidence type="ECO:0008006" key="7">
    <source>
        <dbReference type="Google" id="ProtNLM"/>
    </source>
</evidence>
<dbReference type="Pfam" id="PF16979">
    <property type="entry name" value="SIN1_PH"/>
    <property type="match status" value="1"/>
</dbReference>
<evidence type="ECO:0000256" key="1">
    <source>
        <dbReference type="ARBA" id="ARBA00009407"/>
    </source>
</evidence>
<dbReference type="GO" id="GO:0038203">
    <property type="term" value="P:TORC2 signaling"/>
    <property type="evidence" value="ECO:0007669"/>
    <property type="project" value="TreeGrafter"/>
</dbReference>
<dbReference type="InterPro" id="IPR032679">
    <property type="entry name" value="Sin1_N"/>
</dbReference>
<dbReference type="OrthoDB" id="241990at2759"/>
<accession>A0A9J6BYY9</accession>
<gene>
    <name evidence="5" type="ORF">PVAND_005000</name>
</gene>
<dbReference type="Proteomes" id="UP001107558">
    <property type="component" value="Chromosome 2"/>
</dbReference>